<evidence type="ECO:0000313" key="1">
    <source>
        <dbReference type="EMBL" id="MPQ42914.1"/>
    </source>
</evidence>
<dbReference type="InterPro" id="IPR043504">
    <property type="entry name" value="Peptidase_S1_PA_chymotrypsin"/>
</dbReference>
<gene>
    <name evidence="1" type="ORF">GBZ86_03980</name>
</gene>
<protein>
    <recommendedName>
        <fullName evidence="3">Trypsin-like serine protease</fullName>
    </recommendedName>
</protein>
<sequence>MDNFLRGSIIDFINKYGFLFFNKKNVLGIGLGYKEIKNMITKELCLHVLVKKKVLAQNLYEKDKIPKSFLGIKTDVIETGELNIKNSISNDTISVNEKDIQILRKKTKIIQAGYSIGPFHKVAGTIGGIVFDNNDERIPYMLSCNHVFTRGNKGKKGSSILQPGVTDGGYYNGNIMGNLYEKIDFIYNKSKEDYKNPQNVVDAAIAKFDSKKLLYSTDIYKIGKLTDISQGNLGNKVQKVGRTTGYTTAVVISTNVSTNFQMEYGICSFKELIRTNHLGDGGDSGSLVVNFENKVIGLLIGGSNRSDYIAPIETVLNYLNIHFDFDN</sequence>
<dbReference type="Gene3D" id="2.40.10.10">
    <property type="entry name" value="Trypsin-like serine proteases"/>
    <property type="match status" value="1"/>
</dbReference>
<evidence type="ECO:0000313" key="2">
    <source>
        <dbReference type="Proteomes" id="UP000430345"/>
    </source>
</evidence>
<dbReference type="InterPro" id="IPR009003">
    <property type="entry name" value="Peptidase_S1_PA"/>
</dbReference>
<dbReference type="RefSeq" id="WP_152887968.1">
    <property type="nucleotide sequence ID" value="NZ_WHJC01000027.1"/>
</dbReference>
<organism evidence="1 2">
    <name type="scientific">Clostridium tarantellae</name>
    <dbReference type="NCBI Taxonomy" id="39493"/>
    <lineage>
        <taxon>Bacteria</taxon>
        <taxon>Bacillati</taxon>
        <taxon>Bacillota</taxon>
        <taxon>Clostridia</taxon>
        <taxon>Eubacteriales</taxon>
        <taxon>Clostridiaceae</taxon>
        <taxon>Clostridium</taxon>
    </lineage>
</organism>
<dbReference type="AlphaFoldDB" id="A0A6I1MJ12"/>
<dbReference type="Proteomes" id="UP000430345">
    <property type="component" value="Unassembled WGS sequence"/>
</dbReference>
<comment type="caution">
    <text evidence="1">The sequence shown here is derived from an EMBL/GenBank/DDBJ whole genome shotgun (WGS) entry which is preliminary data.</text>
</comment>
<keyword evidence="2" id="KW-1185">Reference proteome</keyword>
<dbReference type="EMBL" id="WHJC01000027">
    <property type="protein sequence ID" value="MPQ42914.1"/>
    <property type="molecule type" value="Genomic_DNA"/>
</dbReference>
<reference evidence="1 2" key="1">
    <citation type="submission" date="2019-10" db="EMBL/GenBank/DDBJ databases">
        <title>The Genome Sequence of Clostridium tarantellae Isolated from Fish Brain.</title>
        <authorList>
            <person name="Bano L."/>
            <person name="Kiel M."/>
            <person name="Sales G."/>
            <person name="Doxey A.C."/>
            <person name="Mansfield M.J."/>
            <person name="Schiavone M."/>
            <person name="Rossetto O."/>
            <person name="Pirazzini M."/>
            <person name="Dobrindt U."/>
            <person name="Montecucco C."/>
        </authorList>
    </citation>
    <scope>NUCLEOTIDE SEQUENCE [LARGE SCALE GENOMIC DNA]</scope>
    <source>
        <strain evidence="1 2">DSM 3997</strain>
    </source>
</reference>
<proteinExistence type="predicted"/>
<name>A0A6I1MJ12_9CLOT</name>
<dbReference type="OrthoDB" id="104542at2"/>
<dbReference type="SUPFAM" id="SSF50494">
    <property type="entry name" value="Trypsin-like serine proteases"/>
    <property type="match status" value="1"/>
</dbReference>
<evidence type="ECO:0008006" key="3">
    <source>
        <dbReference type="Google" id="ProtNLM"/>
    </source>
</evidence>
<accession>A0A6I1MJ12</accession>